<name>A0A3N1CMZ4_9ACTN</name>
<protein>
    <recommendedName>
        <fullName evidence="8">Phage-related minor tail protein</fullName>
    </recommendedName>
</protein>
<evidence type="ECO:0000256" key="2">
    <source>
        <dbReference type="ARBA" id="ARBA00022490"/>
    </source>
</evidence>
<dbReference type="InterPro" id="IPR047149">
    <property type="entry name" value="KIF11-like"/>
</dbReference>
<dbReference type="GO" id="GO:0008574">
    <property type="term" value="F:plus-end-directed microtubule motor activity"/>
    <property type="evidence" value="ECO:0007669"/>
    <property type="project" value="TreeGrafter"/>
</dbReference>
<dbReference type="GO" id="GO:0072686">
    <property type="term" value="C:mitotic spindle"/>
    <property type="evidence" value="ECO:0007669"/>
    <property type="project" value="TreeGrafter"/>
</dbReference>
<evidence type="ECO:0008006" key="8">
    <source>
        <dbReference type="Google" id="ProtNLM"/>
    </source>
</evidence>
<evidence type="ECO:0000313" key="7">
    <source>
        <dbReference type="Proteomes" id="UP000272400"/>
    </source>
</evidence>
<keyword evidence="7" id="KW-1185">Reference proteome</keyword>
<keyword evidence="2" id="KW-0963">Cytoplasm</keyword>
<reference evidence="6 7" key="1">
    <citation type="submission" date="2018-11" db="EMBL/GenBank/DDBJ databases">
        <title>Sequencing the genomes of 1000 actinobacteria strains.</title>
        <authorList>
            <person name="Klenk H.-P."/>
        </authorList>
    </citation>
    <scope>NUCLEOTIDE SEQUENCE [LARGE SCALE GENOMIC DNA]</scope>
    <source>
        <strain evidence="6 7">DSM 44254</strain>
    </source>
</reference>
<evidence type="ECO:0000313" key="6">
    <source>
        <dbReference type="EMBL" id="ROO82575.1"/>
    </source>
</evidence>
<dbReference type="RefSeq" id="WP_123661584.1">
    <property type="nucleotide sequence ID" value="NZ_RJKE01000001.1"/>
</dbReference>
<sequence length="1179" mass="126907">MAPTADRSVRVVLRAETAQFRREIRAAGDEVDRLERKLRDLPDPRVRVTVDVDDKSSDELRTLQQRLRAWETQHGKIKIKVELEDQIDRTLGRVEAKLERLRAMGATTIKVDLDNQTEPELSEIVAKVQYLRRQTRIRIRVDRAPHGDLDAASRQLADWTSAMERRLQIRPRLGSSFGDGNSGGGFSGGGGGQAAQIAAAVAVAYPAISTAVAGLVTFAFGAALAAIPTLAWKGSDGVREAYSDLWRDIRGGIREITPMWEAEVAGWTSIVRHMGSLWKPELASIFESIRPATSSFLQDFGTATVALKPMFRDLADGFVALLGDLSQQMPAILATWGEAIGALGRAIRDNPAMFGALLQDLGDVVQSITLLGAAAVEAYPAFKMWFDLLSVFNTVLGSSLGPLGTFASLFGNLGRELLAFSTGPIGTVFNAFLRLGESLDSSSVSSGQAATTIHDLGMEMLNLPQATDPLITSLELASLSAADLKKRLDDLVSGPISEKESLIAFQRAIDAMSESLKKNGKAHDYSVKGMANWDGLLKIAKTAHEATLALSANKATTAELAAHFRAARKAIIDAAMGMDYSRKQANELADELIGVSAAINKIDKNVDIKVTADTSGVIAEGQAALDYLNNLYATIPVAPAKPNADGNIYGYANGGEHHVAQIAQAGAMRLWAEPETGGEAYIPLSPAKRSRSTSILATVADRFGLDLVRPMAQGGLLTAYAAGGLTQTDISLASLLGDWRGVVNPSTADELEQALENRKSRQEAVSDSIGGLAEAQKARQQEIRDASRNLTEVRKDRRDTMRDARQRVADAERDLKRTRQDQADAIKDAETALKRAKKEKDKQAIKDAEKDLKRTKRDAKEAIADAKRGVSEAKRDRTTANEESLARLEAAEQRLRDSRSKASYEQVREAEERIRDARVDLAEATAALLDVEDRRKFDLMRPTDQLSAALAMGITNTGAFIANLTTLADRGFGNLAQQLLATGGAEAEKMAADAVTLSNGQLGALQGQIEQRQQQQAQLSLMPESLPVRAAIRSGQGGSWMQLLESTGLDPGTLAEVLHAMPDVAGPNLMADMAAHGYARGGWVAGPDGIDRVPAMLTRKEFVVNAGAASRHAPYLEAINSGMPAPKRYVTGGWAGGVRGSDGAAALPSTTVEQHFHEIPFSPSAMAREAARQAAWELR</sequence>
<evidence type="ECO:0000256" key="3">
    <source>
        <dbReference type="ARBA" id="ARBA00023175"/>
    </source>
</evidence>
<keyword evidence="4" id="KW-0206">Cytoskeleton</keyword>
<evidence type="ECO:0000256" key="5">
    <source>
        <dbReference type="SAM" id="MobiDB-lite"/>
    </source>
</evidence>
<dbReference type="PANTHER" id="PTHR47970">
    <property type="entry name" value="KINESIN-LIKE PROTEIN KIF11"/>
    <property type="match status" value="1"/>
</dbReference>
<evidence type="ECO:0000256" key="1">
    <source>
        <dbReference type="ARBA" id="ARBA00004245"/>
    </source>
</evidence>
<evidence type="ECO:0000256" key="4">
    <source>
        <dbReference type="ARBA" id="ARBA00023212"/>
    </source>
</evidence>
<comment type="subcellular location">
    <subcellularLocation>
        <location evidence="1">Cytoplasm</location>
        <location evidence="1">Cytoskeleton</location>
    </subcellularLocation>
</comment>
<dbReference type="PANTHER" id="PTHR47970:SF12">
    <property type="entry name" value="KINESIN FAMILY MEMBER 11"/>
    <property type="match status" value="1"/>
</dbReference>
<feature type="region of interest" description="Disordered" evidence="5">
    <location>
        <begin position="777"/>
        <end position="823"/>
    </location>
</feature>
<accession>A0A3N1CMZ4</accession>
<dbReference type="AlphaFoldDB" id="A0A3N1CMZ4"/>
<dbReference type="Proteomes" id="UP000272400">
    <property type="component" value="Unassembled WGS sequence"/>
</dbReference>
<gene>
    <name evidence="6" type="ORF">EDD29_0055</name>
</gene>
<dbReference type="GO" id="GO:0005876">
    <property type="term" value="C:spindle microtubule"/>
    <property type="evidence" value="ECO:0007669"/>
    <property type="project" value="TreeGrafter"/>
</dbReference>
<comment type="caution">
    <text evidence="6">The sequence shown here is derived from an EMBL/GenBank/DDBJ whole genome shotgun (WGS) entry which is preliminary data.</text>
</comment>
<organism evidence="6 7">
    <name type="scientific">Actinocorallia herbida</name>
    <dbReference type="NCBI Taxonomy" id="58109"/>
    <lineage>
        <taxon>Bacteria</taxon>
        <taxon>Bacillati</taxon>
        <taxon>Actinomycetota</taxon>
        <taxon>Actinomycetes</taxon>
        <taxon>Streptosporangiales</taxon>
        <taxon>Thermomonosporaceae</taxon>
        <taxon>Actinocorallia</taxon>
    </lineage>
</organism>
<keyword evidence="3" id="KW-0505">Motor protein</keyword>
<feature type="region of interest" description="Disordered" evidence="5">
    <location>
        <begin position="835"/>
        <end position="883"/>
    </location>
</feature>
<dbReference type="OrthoDB" id="3463135at2"/>
<dbReference type="EMBL" id="RJKE01000001">
    <property type="protein sequence ID" value="ROO82575.1"/>
    <property type="molecule type" value="Genomic_DNA"/>
</dbReference>
<dbReference type="GO" id="GO:0051231">
    <property type="term" value="P:spindle elongation"/>
    <property type="evidence" value="ECO:0007669"/>
    <property type="project" value="TreeGrafter"/>
</dbReference>
<proteinExistence type="predicted"/>